<dbReference type="GO" id="GO:0008725">
    <property type="term" value="F:DNA-3-methyladenine glycosylase activity"/>
    <property type="evidence" value="ECO:0007669"/>
    <property type="project" value="InterPro"/>
</dbReference>
<keyword evidence="1" id="KW-0479">Metal-binding</keyword>
<dbReference type="InterPro" id="IPR011257">
    <property type="entry name" value="DNA_glycosylase"/>
</dbReference>
<protein>
    <submittedName>
        <fullName evidence="2">DNA-3-methyladenine glycosylase</fullName>
    </submittedName>
</protein>
<gene>
    <name evidence="2" type="primary">tag</name>
    <name evidence="2" type="ORF">VIN01S_04940</name>
</gene>
<dbReference type="PANTHER" id="PTHR30037">
    <property type="entry name" value="DNA-3-METHYLADENINE GLYCOSYLASE 1"/>
    <property type="match status" value="1"/>
</dbReference>
<dbReference type="InterPro" id="IPR052891">
    <property type="entry name" value="DNA-3mA_glycosylase"/>
</dbReference>
<dbReference type="Proteomes" id="UP000318717">
    <property type="component" value="Unassembled WGS sequence"/>
</dbReference>
<accession>A0A4Y3HSE4</accession>
<dbReference type="SUPFAM" id="SSF48150">
    <property type="entry name" value="DNA-glycosylase"/>
    <property type="match status" value="1"/>
</dbReference>
<name>A0A4Y3HSE4_9VIBR</name>
<evidence type="ECO:0000256" key="1">
    <source>
        <dbReference type="PIRSR" id="PIRSR605019-1"/>
    </source>
</evidence>
<evidence type="ECO:0000313" key="2">
    <source>
        <dbReference type="EMBL" id="GEA49690.1"/>
    </source>
</evidence>
<feature type="binding site" evidence="1">
    <location>
        <position position="182"/>
    </location>
    <ligand>
        <name>Zn(2+)</name>
        <dbReference type="ChEBI" id="CHEBI:29105"/>
    </ligand>
</feature>
<proteinExistence type="predicted"/>
<comment type="caution">
    <text evidence="2">The sequence shown here is derived from an EMBL/GenBank/DDBJ whole genome shotgun (WGS) entry which is preliminary data.</text>
</comment>
<dbReference type="GO" id="GO:0006284">
    <property type="term" value="P:base-excision repair"/>
    <property type="evidence" value="ECO:0007669"/>
    <property type="project" value="InterPro"/>
</dbReference>
<feature type="binding site" evidence="1">
    <location>
        <position position="11"/>
    </location>
    <ligand>
        <name>Zn(2+)</name>
        <dbReference type="ChEBI" id="CHEBI:29105"/>
    </ligand>
</feature>
<dbReference type="Gene3D" id="1.10.340.30">
    <property type="entry name" value="Hypothetical protein, domain 2"/>
    <property type="match status" value="1"/>
</dbReference>
<keyword evidence="3" id="KW-1185">Reference proteome</keyword>
<dbReference type="PANTHER" id="PTHR30037:SF4">
    <property type="entry name" value="DNA-3-METHYLADENINE GLYCOSYLASE I"/>
    <property type="match status" value="1"/>
</dbReference>
<dbReference type="AlphaFoldDB" id="A0A4Y3HSE4"/>
<keyword evidence="1" id="KW-0862">Zinc</keyword>
<dbReference type="GO" id="GO:0046872">
    <property type="term" value="F:metal ion binding"/>
    <property type="evidence" value="ECO:0007669"/>
    <property type="project" value="UniProtKB-KW"/>
</dbReference>
<organism evidence="2 3">
    <name type="scientific">Vibrio inusitatus NBRC 102082</name>
    <dbReference type="NCBI Taxonomy" id="1219070"/>
    <lineage>
        <taxon>Bacteria</taxon>
        <taxon>Pseudomonadati</taxon>
        <taxon>Pseudomonadota</taxon>
        <taxon>Gammaproteobacteria</taxon>
        <taxon>Vibrionales</taxon>
        <taxon>Vibrionaceae</taxon>
        <taxon>Vibrio</taxon>
    </lineage>
</organism>
<feature type="binding site" evidence="1">
    <location>
        <position position="25"/>
    </location>
    <ligand>
        <name>Zn(2+)</name>
        <dbReference type="ChEBI" id="CHEBI:29105"/>
    </ligand>
</feature>
<evidence type="ECO:0000313" key="3">
    <source>
        <dbReference type="Proteomes" id="UP000318717"/>
    </source>
</evidence>
<dbReference type="EMBL" id="BJLF01000002">
    <property type="protein sequence ID" value="GEA49690.1"/>
    <property type="molecule type" value="Genomic_DNA"/>
</dbReference>
<sequence>MSTEGIKMKRCNWLDVSKPDYVEYHDKEWGVPVHDDKVFFEFLILESAQAGLSWYTILKRREGYRRAFANFDPVAVSKFDADRVEELMQDASIIRNRAKIEAAINNAKLFLQIQSEYGSFDSFIWAYVDNTPLDNREKGDYPVATTELSDRLAKDLKKLGFKFLGSTTLYAFLQATGLVNDHDLDCICRVP</sequence>
<dbReference type="InterPro" id="IPR005019">
    <property type="entry name" value="Adenine_glyco"/>
</dbReference>
<dbReference type="Pfam" id="PF03352">
    <property type="entry name" value="Adenine_glyco"/>
    <property type="match status" value="1"/>
</dbReference>
<reference evidence="2 3" key="1">
    <citation type="submission" date="2019-06" db="EMBL/GenBank/DDBJ databases">
        <title>Whole genome shotgun sequence of Vibrio inusitatus NBRC 102082.</title>
        <authorList>
            <person name="Hosoyama A."/>
            <person name="Uohara A."/>
            <person name="Ohji S."/>
            <person name="Ichikawa N."/>
        </authorList>
    </citation>
    <scope>NUCLEOTIDE SEQUENCE [LARGE SCALE GENOMIC DNA]</scope>
    <source>
        <strain evidence="2 3">NBRC 102082</strain>
    </source>
</reference>
<feature type="binding site" evidence="1">
    <location>
        <position position="186"/>
    </location>
    <ligand>
        <name>Zn(2+)</name>
        <dbReference type="ChEBI" id="CHEBI:29105"/>
    </ligand>
</feature>